<evidence type="ECO:0008006" key="4">
    <source>
        <dbReference type="Google" id="ProtNLM"/>
    </source>
</evidence>
<proteinExistence type="predicted"/>
<feature type="signal peptide" evidence="1">
    <location>
        <begin position="1"/>
        <end position="21"/>
    </location>
</feature>
<evidence type="ECO:0000313" key="2">
    <source>
        <dbReference type="EMBL" id="PNC17319.1"/>
    </source>
</evidence>
<dbReference type="RefSeq" id="WP_102715756.1">
    <property type="nucleotide sequence ID" value="NZ_PJKA01000013.1"/>
</dbReference>
<name>A0A2N8HBT8_9BACT</name>
<comment type="caution">
    <text evidence="2">The sequence shown here is derived from an EMBL/GenBank/DDBJ whole genome shotgun (WGS) entry which is preliminary data.</text>
</comment>
<evidence type="ECO:0000313" key="3">
    <source>
        <dbReference type="Proteomes" id="UP000236000"/>
    </source>
</evidence>
<protein>
    <recommendedName>
        <fullName evidence="4">DUF4468 domain-containing protein</fullName>
    </recommendedName>
</protein>
<organism evidence="2 3">
    <name type="scientific">Akkermansia muciniphila</name>
    <dbReference type="NCBI Taxonomy" id="239935"/>
    <lineage>
        <taxon>Bacteria</taxon>
        <taxon>Pseudomonadati</taxon>
        <taxon>Verrucomicrobiota</taxon>
        <taxon>Verrucomicrobiia</taxon>
        <taxon>Verrucomicrobiales</taxon>
        <taxon>Akkermansiaceae</taxon>
        <taxon>Akkermansia</taxon>
    </lineage>
</organism>
<dbReference type="EMBL" id="PJKA01000013">
    <property type="protein sequence ID" value="PNC17319.1"/>
    <property type="molecule type" value="Genomic_DNA"/>
</dbReference>
<gene>
    <name evidence="2" type="ORF">CXU22_11960</name>
</gene>
<sequence>MKRFFFFALALCICATAPLSAQSKTGAPAQSTDDYNQSQFWIGNFPEGQFVVHLSRIVAVAQHKYILDNACMVYEVTLVTMGNTPTKFYYLETLGQNSGINAIKNVTDRAKELGSGAVNRTTGGSIDPDTTVAKAYPNTNTVEFRVATLEQLNKMYASLLKAWQDGKGRTFKP</sequence>
<reference evidence="2 3" key="1">
    <citation type="journal article" date="2017" name="BMC Genomics">
        <title>Genome sequencing of 39 Akkermansia muciniphila isolates reveals its population structure, genomic and functional diverisity, and global distribution in mammalian gut microbiotas.</title>
        <authorList>
            <person name="Guo X."/>
            <person name="Li S."/>
            <person name="Zhang J."/>
            <person name="Wu F."/>
            <person name="Li X."/>
            <person name="Wu D."/>
            <person name="Zhang M."/>
            <person name="Ou Z."/>
            <person name="Jie Z."/>
            <person name="Yan Q."/>
            <person name="Li P."/>
            <person name="Yi J."/>
            <person name="Peng Y."/>
        </authorList>
    </citation>
    <scope>NUCLEOTIDE SEQUENCE [LARGE SCALE GENOMIC DNA]</scope>
    <source>
        <strain evidence="2 3">GP24</strain>
    </source>
</reference>
<dbReference type="Proteomes" id="UP000236000">
    <property type="component" value="Unassembled WGS sequence"/>
</dbReference>
<feature type="chain" id="PRO_5014977083" description="DUF4468 domain-containing protein" evidence="1">
    <location>
        <begin position="22"/>
        <end position="173"/>
    </location>
</feature>
<dbReference type="OrthoDB" id="198024at2"/>
<evidence type="ECO:0000256" key="1">
    <source>
        <dbReference type="SAM" id="SignalP"/>
    </source>
</evidence>
<keyword evidence="1" id="KW-0732">Signal</keyword>
<accession>A0A2N8HBT8</accession>
<dbReference type="AlphaFoldDB" id="A0A2N8HBT8"/>